<dbReference type="RefSeq" id="WP_028931825.1">
    <property type="nucleotide sequence ID" value="NZ_AUII01000040.1"/>
</dbReference>
<evidence type="ECO:0000313" key="2">
    <source>
        <dbReference type="Proteomes" id="UP000321328"/>
    </source>
</evidence>
<organism evidence="1 2">
    <name type="scientific">Pseudonocardia asaccharolytica DSM 44247 = NBRC 16224</name>
    <dbReference type="NCBI Taxonomy" id="1123024"/>
    <lineage>
        <taxon>Bacteria</taxon>
        <taxon>Bacillati</taxon>
        <taxon>Actinomycetota</taxon>
        <taxon>Actinomycetes</taxon>
        <taxon>Pseudonocardiales</taxon>
        <taxon>Pseudonocardiaceae</taxon>
        <taxon>Pseudonocardia</taxon>
    </lineage>
</organism>
<dbReference type="EMBL" id="BJVI01000056">
    <property type="protein sequence ID" value="GEL20069.1"/>
    <property type="molecule type" value="Genomic_DNA"/>
</dbReference>
<keyword evidence="2" id="KW-1185">Reference proteome</keyword>
<dbReference type="Pfam" id="PF11390">
    <property type="entry name" value="FdsD"/>
    <property type="match status" value="1"/>
</dbReference>
<sequence>METTSQSVPPHVRRVNDIVAQFRHRPAEEAASEVAGHLRLFWEPRMRRALIKHVDDGADELDPVAVAAAGLLRMPD</sequence>
<evidence type="ECO:0000313" key="1">
    <source>
        <dbReference type="EMBL" id="GEL20069.1"/>
    </source>
</evidence>
<proteinExistence type="predicted"/>
<comment type="caution">
    <text evidence="1">The sequence shown here is derived from an EMBL/GenBank/DDBJ whole genome shotgun (WGS) entry which is preliminary data.</text>
</comment>
<dbReference type="InterPro" id="IPR021074">
    <property type="entry name" value="Formate_DH_dsu"/>
</dbReference>
<gene>
    <name evidence="1" type="ORF">PA7_39060</name>
</gene>
<name>A0A511D5K1_9PSEU</name>
<dbReference type="STRING" id="1123024.GCA_000423625_04673"/>
<protein>
    <submittedName>
        <fullName evidence="1">NAD-dependent formate dehydrogenase subunit delta</fullName>
    </submittedName>
</protein>
<reference evidence="1 2" key="1">
    <citation type="submission" date="2019-07" db="EMBL/GenBank/DDBJ databases">
        <title>Whole genome shotgun sequence of Pseudonocardia asaccharolytica NBRC 16224.</title>
        <authorList>
            <person name="Hosoyama A."/>
            <person name="Uohara A."/>
            <person name="Ohji S."/>
            <person name="Ichikawa N."/>
        </authorList>
    </citation>
    <scope>NUCLEOTIDE SEQUENCE [LARGE SCALE GENOMIC DNA]</scope>
    <source>
        <strain evidence="1 2">NBRC 16224</strain>
    </source>
</reference>
<dbReference type="AlphaFoldDB" id="A0A511D5K1"/>
<accession>A0A511D5K1</accession>
<dbReference type="Proteomes" id="UP000321328">
    <property type="component" value="Unassembled WGS sequence"/>
</dbReference>